<reference evidence="1" key="1">
    <citation type="submission" date="2020-10" db="EMBL/GenBank/DDBJ databases">
        <title>Taxonomic study of unclassified bacteria belonging to the class Ktedonobacteria.</title>
        <authorList>
            <person name="Yabe S."/>
            <person name="Wang C.M."/>
            <person name="Zheng Y."/>
            <person name="Sakai Y."/>
            <person name="Cavaletti L."/>
            <person name="Monciardini P."/>
            <person name="Donadio S."/>
        </authorList>
    </citation>
    <scope>NUCLEOTIDE SEQUENCE</scope>
    <source>
        <strain evidence="1">SOSP1-1</strain>
    </source>
</reference>
<comment type="caution">
    <text evidence="1">The sequence shown here is derived from an EMBL/GenBank/DDBJ whole genome shotgun (WGS) entry which is preliminary data.</text>
</comment>
<name>A0A8J3HRT2_9CHLR</name>
<sequence>MLSIAGRFADIITLNPPVAPDGNSIAMAGATAEATDQQIAWIREAARDRFSQIENGERAASRSKDCVFLSVSGH</sequence>
<proteinExistence type="predicted"/>
<protein>
    <submittedName>
        <fullName evidence="1">Uncharacterized protein</fullName>
    </submittedName>
</protein>
<evidence type="ECO:0000313" key="1">
    <source>
        <dbReference type="EMBL" id="GHO42096.1"/>
    </source>
</evidence>
<keyword evidence="2" id="KW-1185">Reference proteome</keyword>
<dbReference type="Proteomes" id="UP000612362">
    <property type="component" value="Unassembled WGS sequence"/>
</dbReference>
<dbReference type="AlphaFoldDB" id="A0A8J3HRT2"/>
<accession>A0A8J3HRT2</accession>
<organism evidence="1 2">
    <name type="scientific">Ktedonospora formicarum</name>
    <dbReference type="NCBI Taxonomy" id="2778364"/>
    <lineage>
        <taxon>Bacteria</taxon>
        <taxon>Bacillati</taxon>
        <taxon>Chloroflexota</taxon>
        <taxon>Ktedonobacteria</taxon>
        <taxon>Ktedonobacterales</taxon>
        <taxon>Ktedonobacteraceae</taxon>
        <taxon>Ktedonospora</taxon>
    </lineage>
</organism>
<evidence type="ECO:0000313" key="2">
    <source>
        <dbReference type="Proteomes" id="UP000612362"/>
    </source>
</evidence>
<gene>
    <name evidence="1" type="ORF">KSX_02590</name>
</gene>
<dbReference type="EMBL" id="BNJF01000001">
    <property type="protein sequence ID" value="GHO42096.1"/>
    <property type="molecule type" value="Genomic_DNA"/>
</dbReference>